<protein>
    <submittedName>
        <fullName evidence="2">Uncharacterized protein</fullName>
    </submittedName>
</protein>
<evidence type="ECO:0000256" key="1">
    <source>
        <dbReference type="SAM" id="MobiDB-lite"/>
    </source>
</evidence>
<evidence type="ECO:0000313" key="2">
    <source>
        <dbReference type="EMBL" id="GEU44484.1"/>
    </source>
</evidence>
<accession>A0A699GLB2</accession>
<organism evidence="2">
    <name type="scientific">Tanacetum cinerariifolium</name>
    <name type="common">Dalmatian daisy</name>
    <name type="synonym">Chrysanthemum cinerariifolium</name>
    <dbReference type="NCBI Taxonomy" id="118510"/>
    <lineage>
        <taxon>Eukaryota</taxon>
        <taxon>Viridiplantae</taxon>
        <taxon>Streptophyta</taxon>
        <taxon>Embryophyta</taxon>
        <taxon>Tracheophyta</taxon>
        <taxon>Spermatophyta</taxon>
        <taxon>Magnoliopsida</taxon>
        <taxon>eudicotyledons</taxon>
        <taxon>Gunneridae</taxon>
        <taxon>Pentapetalae</taxon>
        <taxon>asterids</taxon>
        <taxon>campanulids</taxon>
        <taxon>Asterales</taxon>
        <taxon>Asteraceae</taxon>
        <taxon>Asteroideae</taxon>
        <taxon>Anthemideae</taxon>
        <taxon>Anthemidinae</taxon>
        <taxon>Tanacetum</taxon>
    </lineage>
</organism>
<reference evidence="2" key="1">
    <citation type="journal article" date="2019" name="Sci. Rep.">
        <title>Draft genome of Tanacetum cinerariifolium, the natural source of mosquito coil.</title>
        <authorList>
            <person name="Yamashiro T."/>
            <person name="Shiraishi A."/>
            <person name="Satake H."/>
            <person name="Nakayama K."/>
        </authorList>
    </citation>
    <scope>NUCLEOTIDE SEQUENCE</scope>
</reference>
<sequence length="497" mass="56227">MTDYSLWEVILNGDSLAPTRVIKGVVHPVALTTTEQSLGRKNKLKARGTLLMALPDKHQLKFNIHKDAKTLMESIEKRFSGNKETEKVQKTLMKSLPTEWRTHTLIWRNKTYLEEQSLDYLFNSLKIYEAEVKSSSYAGTSTQNNAFVSSSNTDSINEPISAGTSVSAVSAKIPIFTLLNVDTLSNVVIYSFFASQSNSPQLDNDDLKQIDADDLEEMDLKWRMAMLTVRASYDWSFQAEEEPTNYALMAFISSSSYSSDNKVVFCSNACTKAYATLQSHCDKLTDDYRKSQFDVISYKTGLESVEARLLVCQQNESVFEEDIKLLKLEVQLRDNALVVLRQNCEIAEQEKDDLKLKLKKFQTFSKNLIQLLASQTNDKTGLGYNTQVFTRFMFDCDSYFTSESDESLPPILIYDRYQLGDGYHAVPPPYTGTFMPPKPDLVFHDAPNIAETVYTAFNVELCPTKPDKDLSPTPRPLAPIIEDWVSNSEDDSEAKIP</sequence>
<dbReference type="EMBL" id="BKCJ010001852">
    <property type="protein sequence ID" value="GEU44484.1"/>
    <property type="molecule type" value="Genomic_DNA"/>
</dbReference>
<feature type="compositionally biased region" description="Acidic residues" evidence="1">
    <location>
        <begin position="488"/>
        <end position="497"/>
    </location>
</feature>
<dbReference type="AlphaFoldDB" id="A0A699GLB2"/>
<gene>
    <name evidence="2" type="ORF">Tci_016462</name>
</gene>
<comment type="caution">
    <text evidence="2">The sequence shown here is derived from an EMBL/GenBank/DDBJ whole genome shotgun (WGS) entry which is preliminary data.</text>
</comment>
<proteinExistence type="predicted"/>
<name>A0A699GLB2_TANCI</name>
<feature type="region of interest" description="Disordered" evidence="1">
    <location>
        <begin position="465"/>
        <end position="497"/>
    </location>
</feature>